<sequence>MQSATQHSHMLFEMENRPRCIKNMDVIAWVPGIPGHGPKFPLPDNSQPGTLCLKYKGMKIFITCKSTKLQSDSNIAKDVKEKKIMSMINLKAASHLLKSGTNQQTQNIQ</sequence>
<protein>
    <submittedName>
        <fullName evidence="2">Uncharacterized protein LOC112681253 isoform X1</fullName>
    </submittedName>
</protein>
<gene>
    <name evidence="2" type="primary">LOC112681253</name>
</gene>
<organism evidence="1 2">
    <name type="scientific">Sipha flava</name>
    <name type="common">yellow sugarcane aphid</name>
    <dbReference type="NCBI Taxonomy" id="143950"/>
    <lineage>
        <taxon>Eukaryota</taxon>
        <taxon>Metazoa</taxon>
        <taxon>Ecdysozoa</taxon>
        <taxon>Arthropoda</taxon>
        <taxon>Hexapoda</taxon>
        <taxon>Insecta</taxon>
        <taxon>Pterygota</taxon>
        <taxon>Neoptera</taxon>
        <taxon>Paraneoptera</taxon>
        <taxon>Hemiptera</taxon>
        <taxon>Sternorrhyncha</taxon>
        <taxon>Aphidomorpha</taxon>
        <taxon>Aphidoidea</taxon>
        <taxon>Aphididae</taxon>
        <taxon>Sipha</taxon>
    </lineage>
</organism>
<keyword evidence="1" id="KW-1185">Reference proteome</keyword>
<dbReference type="Proteomes" id="UP000694846">
    <property type="component" value="Unplaced"/>
</dbReference>
<reference evidence="2" key="1">
    <citation type="submission" date="2025-08" db="UniProtKB">
        <authorList>
            <consortium name="RefSeq"/>
        </authorList>
    </citation>
    <scope>IDENTIFICATION</scope>
    <source>
        <tissue evidence="2">Whole body</tissue>
    </source>
</reference>
<evidence type="ECO:0000313" key="2">
    <source>
        <dbReference type="RefSeq" id="XP_025407304.1"/>
    </source>
</evidence>
<dbReference type="RefSeq" id="XP_025407304.1">
    <property type="nucleotide sequence ID" value="XM_025551519.1"/>
</dbReference>
<dbReference type="GeneID" id="112681253"/>
<evidence type="ECO:0000313" key="1">
    <source>
        <dbReference type="Proteomes" id="UP000694846"/>
    </source>
</evidence>
<proteinExistence type="predicted"/>
<name>A0A8B8F8Y5_9HEMI</name>
<dbReference type="AlphaFoldDB" id="A0A8B8F8Y5"/>
<accession>A0A8B8F8Y5</accession>